<keyword evidence="4" id="KW-1185">Reference proteome</keyword>
<reference evidence="3 4" key="1">
    <citation type="submission" date="2010-10" db="EMBL/GenBank/DDBJ databases">
        <title>Complete sequence of Frankia sp. EuI1c.</title>
        <authorList>
            <consortium name="US DOE Joint Genome Institute"/>
            <person name="Lucas S."/>
            <person name="Copeland A."/>
            <person name="Lapidus A."/>
            <person name="Cheng J.-F."/>
            <person name="Bruce D."/>
            <person name="Goodwin L."/>
            <person name="Pitluck S."/>
            <person name="Chertkov O."/>
            <person name="Detter J.C."/>
            <person name="Han C."/>
            <person name="Tapia R."/>
            <person name="Land M."/>
            <person name="Hauser L."/>
            <person name="Jeffries C."/>
            <person name="Kyrpides N."/>
            <person name="Ivanova N."/>
            <person name="Mikhailova N."/>
            <person name="Beauchemin N."/>
            <person name="Sen A."/>
            <person name="Sur S.A."/>
            <person name="Gtari M."/>
            <person name="Wall L."/>
            <person name="Tisa L."/>
            <person name="Woyke T."/>
        </authorList>
    </citation>
    <scope>NUCLEOTIDE SEQUENCE [LARGE SCALE GENOMIC DNA]</scope>
    <source>
        <strain evidence="4">DSM 45817 / CECT 9037 / EuI1c</strain>
    </source>
</reference>
<dbReference type="Proteomes" id="UP000002484">
    <property type="component" value="Chromosome"/>
</dbReference>
<feature type="domain" description="YCII-related" evidence="2">
    <location>
        <begin position="1"/>
        <end position="111"/>
    </location>
</feature>
<dbReference type="HOGENOM" id="CLU_130902_2_1_11"/>
<dbReference type="EMBL" id="CP002299">
    <property type="protein sequence ID" value="ADP80497.1"/>
    <property type="molecule type" value="Genomic_DNA"/>
</dbReference>
<dbReference type="eggNOG" id="COG3795">
    <property type="taxonomic scope" value="Bacteria"/>
</dbReference>
<dbReference type="PANTHER" id="PTHR35174:SF3">
    <property type="entry name" value="BLL7171 PROTEIN"/>
    <property type="match status" value="1"/>
</dbReference>
<protein>
    <submittedName>
        <fullName evidence="3">YCII-related protein</fullName>
    </submittedName>
</protein>
<dbReference type="PANTHER" id="PTHR35174">
    <property type="entry name" value="BLL7171 PROTEIN-RELATED"/>
    <property type="match status" value="1"/>
</dbReference>
<evidence type="ECO:0000313" key="3">
    <source>
        <dbReference type="EMBL" id="ADP80497.1"/>
    </source>
</evidence>
<dbReference type="RefSeq" id="WP_013423615.1">
    <property type="nucleotide sequence ID" value="NC_014666.1"/>
</dbReference>
<dbReference type="KEGG" id="fri:FraEuI1c_2463"/>
<evidence type="ECO:0000313" key="4">
    <source>
        <dbReference type="Proteomes" id="UP000002484"/>
    </source>
</evidence>
<dbReference type="InterPro" id="IPR011008">
    <property type="entry name" value="Dimeric_a/b-barrel"/>
</dbReference>
<dbReference type="InterPro" id="IPR005545">
    <property type="entry name" value="YCII"/>
</dbReference>
<dbReference type="Gene3D" id="3.30.70.1060">
    <property type="entry name" value="Dimeric alpha+beta barrel"/>
    <property type="match status" value="1"/>
</dbReference>
<dbReference type="Pfam" id="PF03795">
    <property type="entry name" value="YCII"/>
    <property type="match status" value="1"/>
</dbReference>
<organism evidence="3 4">
    <name type="scientific">Pseudofrankia inefficax (strain DSM 45817 / CECT 9037 / DDB 130130 / EuI1c)</name>
    <name type="common">Frankia inefficax</name>
    <dbReference type="NCBI Taxonomy" id="298654"/>
    <lineage>
        <taxon>Bacteria</taxon>
        <taxon>Bacillati</taxon>
        <taxon>Actinomycetota</taxon>
        <taxon>Actinomycetes</taxon>
        <taxon>Frankiales</taxon>
        <taxon>Frankiaceae</taxon>
        <taxon>Pseudofrankia</taxon>
    </lineage>
</organism>
<dbReference type="InParanoid" id="E3J2I3"/>
<accession>E3J2I3</accession>
<evidence type="ECO:0000256" key="1">
    <source>
        <dbReference type="ARBA" id="ARBA00007689"/>
    </source>
</evidence>
<dbReference type="OrthoDB" id="668782at2"/>
<comment type="similarity">
    <text evidence="1">Belongs to the YciI family.</text>
</comment>
<evidence type="ECO:0000259" key="2">
    <source>
        <dbReference type="Pfam" id="PF03795"/>
    </source>
</evidence>
<dbReference type="STRING" id="298654.FraEuI1c_2463"/>
<dbReference type="SUPFAM" id="SSF54909">
    <property type="entry name" value="Dimeric alpha+beta barrel"/>
    <property type="match status" value="1"/>
</dbReference>
<sequence>MKYLVTIYGSAETWEAIPPEEWPAAIAAQEAFNRKYFDSGELIGAYGSGTEADVKVIRVRDGVPAITDGPYLETKEFMGSFYILDVADEARAIEIAADLPWASHEAVELVPLPHESPAPQRS</sequence>
<name>E3J2I3_PSEI1</name>
<proteinExistence type="inferred from homology"/>
<dbReference type="AlphaFoldDB" id="E3J2I3"/>
<gene>
    <name evidence="3" type="ordered locus">FraEuI1c_2463</name>
</gene>